<dbReference type="InterPro" id="IPR014026">
    <property type="entry name" value="UDP-Glc/GDP-Man_DH_dimer"/>
</dbReference>
<dbReference type="OrthoDB" id="9803238at2"/>
<dbReference type="PANTHER" id="PTHR43750:SF3">
    <property type="entry name" value="UDP-GLUCOSE 6-DEHYDROGENASE TUAD"/>
    <property type="match status" value="1"/>
</dbReference>
<evidence type="ECO:0000256" key="11">
    <source>
        <dbReference type="PIRSR" id="PIRSR500134-3"/>
    </source>
</evidence>
<dbReference type="GO" id="GO:0000271">
    <property type="term" value="P:polysaccharide biosynthetic process"/>
    <property type="evidence" value="ECO:0007669"/>
    <property type="project" value="InterPro"/>
</dbReference>
<comment type="pathway">
    <text evidence="1">Nucleotide-sugar biosynthesis; UDP-alpha-D-glucuronate biosynthesis; UDP-alpha-D-glucuronate from UDP-alpha-D-glucose: step 1/1.</text>
</comment>
<dbReference type="Proteomes" id="UP000321933">
    <property type="component" value="Unassembled WGS sequence"/>
</dbReference>
<comment type="catalytic activity">
    <reaction evidence="7 8">
        <text>UDP-alpha-D-glucose + 2 NAD(+) + H2O = UDP-alpha-D-glucuronate + 2 NADH + 3 H(+)</text>
        <dbReference type="Rhea" id="RHEA:23596"/>
        <dbReference type="ChEBI" id="CHEBI:15377"/>
        <dbReference type="ChEBI" id="CHEBI:15378"/>
        <dbReference type="ChEBI" id="CHEBI:57540"/>
        <dbReference type="ChEBI" id="CHEBI:57945"/>
        <dbReference type="ChEBI" id="CHEBI:58052"/>
        <dbReference type="ChEBI" id="CHEBI:58885"/>
        <dbReference type="EC" id="1.1.1.22"/>
    </reaction>
</comment>
<evidence type="ECO:0000256" key="7">
    <source>
        <dbReference type="ARBA" id="ARBA00047473"/>
    </source>
</evidence>
<feature type="binding site" evidence="11">
    <location>
        <position position="334"/>
    </location>
    <ligand>
        <name>NAD(+)</name>
        <dbReference type="ChEBI" id="CHEBI:57540"/>
    </ligand>
</feature>
<dbReference type="PANTHER" id="PTHR43750">
    <property type="entry name" value="UDP-GLUCOSE 6-DEHYDROGENASE TUAD"/>
    <property type="match status" value="1"/>
</dbReference>
<feature type="binding site" evidence="10">
    <location>
        <position position="327"/>
    </location>
    <ligand>
        <name>substrate</name>
    </ligand>
</feature>
<evidence type="ECO:0000256" key="8">
    <source>
        <dbReference type="PIRNR" id="PIRNR000124"/>
    </source>
</evidence>
<evidence type="ECO:0000256" key="2">
    <source>
        <dbReference type="ARBA" id="ARBA00006601"/>
    </source>
</evidence>
<dbReference type="Pfam" id="PF03720">
    <property type="entry name" value="UDPG_MGDP_dh_C"/>
    <property type="match status" value="1"/>
</dbReference>
<dbReference type="InterPro" id="IPR014027">
    <property type="entry name" value="UDP-Glc/GDP-Man_DH_C"/>
</dbReference>
<dbReference type="Gene3D" id="3.40.50.720">
    <property type="entry name" value="NAD(P)-binding Rossmann-like Domain"/>
    <property type="match status" value="2"/>
</dbReference>
<protein>
    <recommendedName>
        <fullName evidence="4 8">UDP-glucose 6-dehydrogenase</fullName>
        <ecNumber evidence="3 8">1.1.1.22</ecNumber>
    </recommendedName>
</protein>
<feature type="binding site" evidence="11">
    <location>
        <position position="121"/>
    </location>
    <ligand>
        <name>NAD(+)</name>
        <dbReference type="ChEBI" id="CHEBI:57540"/>
    </ligand>
</feature>
<dbReference type="NCBIfam" id="TIGR03026">
    <property type="entry name" value="NDP-sugDHase"/>
    <property type="match status" value="1"/>
</dbReference>
<proteinExistence type="inferred from homology"/>
<evidence type="ECO:0000256" key="10">
    <source>
        <dbReference type="PIRSR" id="PIRSR500134-2"/>
    </source>
</evidence>
<dbReference type="SUPFAM" id="SSF48179">
    <property type="entry name" value="6-phosphogluconate dehydrogenase C-terminal domain-like"/>
    <property type="match status" value="1"/>
</dbReference>
<evidence type="ECO:0000256" key="4">
    <source>
        <dbReference type="ARBA" id="ARBA00015132"/>
    </source>
</evidence>
<feature type="binding site" evidence="11">
    <location>
        <position position="30"/>
    </location>
    <ligand>
        <name>NAD(+)</name>
        <dbReference type="ChEBI" id="CHEBI:57540"/>
    </ligand>
</feature>
<accession>A0A5C8ZSU4</accession>
<evidence type="ECO:0000256" key="1">
    <source>
        <dbReference type="ARBA" id="ARBA00004701"/>
    </source>
</evidence>
<dbReference type="Gene3D" id="1.20.5.100">
    <property type="entry name" value="Cytochrome c1, transmembrane anchor, C-terminal"/>
    <property type="match status" value="1"/>
</dbReference>
<dbReference type="InterPro" id="IPR017476">
    <property type="entry name" value="UDP-Glc/GDP-Man"/>
</dbReference>
<dbReference type="SMART" id="SM00984">
    <property type="entry name" value="UDPG_MGDP_dh_C"/>
    <property type="match status" value="1"/>
</dbReference>
<dbReference type="SUPFAM" id="SSF52413">
    <property type="entry name" value="UDP-glucose/GDP-mannose dehydrogenase C-terminal domain"/>
    <property type="match status" value="1"/>
</dbReference>
<dbReference type="InterPro" id="IPR001732">
    <property type="entry name" value="UDP-Glc/GDP-Man_DH_N"/>
</dbReference>
<evidence type="ECO:0000313" key="13">
    <source>
        <dbReference type="EMBL" id="TXS90537.1"/>
    </source>
</evidence>
<dbReference type="RefSeq" id="WP_148065063.1">
    <property type="nucleotide sequence ID" value="NZ_VRYZ01000006.1"/>
</dbReference>
<feature type="binding site" evidence="11">
    <location>
        <position position="86"/>
    </location>
    <ligand>
        <name>NAD(+)</name>
        <dbReference type="ChEBI" id="CHEBI:57540"/>
    </ligand>
</feature>
<evidence type="ECO:0000256" key="6">
    <source>
        <dbReference type="ARBA" id="ARBA00023027"/>
    </source>
</evidence>
<evidence type="ECO:0000313" key="14">
    <source>
        <dbReference type="Proteomes" id="UP000321933"/>
    </source>
</evidence>
<dbReference type="SUPFAM" id="SSF51735">
    <property type="entry name" value="NAD(P)-binding Rossmann-fold domains"/>
    <property type="match status" value="1"/>
</dbReference>
<dbReference type="GO" id="GO:0003979">
    <property type="term" value="F:UDP-glucose 6-dehydrogenase activity"/>
    <property type="evidence" value="ECO:0007669"/>
    <property type="project" value="UniProtKB-EC"/>
</dbReference>
<name>A0A5C8ZSU4_9GAMM</name>
<keyword evidence="6 8" id="KW-0520">NAD</keyword>
<dbReference type="GO" id="GO:0006065">
    <property type="term" value="P:UDP-glucuronate biosynthetic process"/>
    <property type="evidence" value="ECO:0007669"/>
    <property type="project" value="UniProtKB-UniPathway"/>
</dbReference>
<feature type="domain" description="UDP-glucose/GDP-mannose dehydrogenase C-terminal" evidence="12">
    <location>
        <begin position="320"/>
        <end position="424"/>
    </location>
</feature>
<dbReference type="AlphaFoldDB" id="A0A5C8ZSU4"/>
<feature type="active site" description="Nucleophile" evidence="9">
    <location>
        <position position="266"/>
    </location>
</feature>
<dbReference type="EC" id="1.1.1.22" evidence="3 8"/>
<dbReference type="PIRSF" id="PIRSF000124">
    <property type="entry name" value="UDPglc_GDPman_dh"/>
    <property type="match status" value="1"/>
</dbReference>
<dbReference type="InterPro" id="IPR008927">
    <property type="entry name" value="6-PGluconate_DH-like_C_sf"/>
</dbReference>
<feature type="binding site" evidence="11">
    <location>
        <position position="158"/>
    </location>
    <ligand>
        <name>NAD(+)</name>
        <dbReference type="ChEBI" id="CHEBI:57540"/>
    </ligand>
</feature>
<dbReference type="Pfam" id="PF00984">
    <property type="entry name" value="UDPG_MGDP_dh"/>
    <property type="match status" value="1"/>
</dbReference>
<dbReference type="InterPro" id="IPR036220">
    <property type="entry name" value="UDP-Glc/GDP-Man_DH_C_sf"/>
</dbReference>
<dbReference type="EMBL" id="VRYZ01000006">
    <property type="protein sequence ID" value="TXS90537.1"/>
    <property type="molecule type" value="Genomic_DNA"/>
</dbReference>
<evidence type="ECO:0000256" key="9">
    <source>
        <dbReference type="PIRSR" id="PIRSR500134-1"/>
    </source>
</evidence>
<gene>
    <name evidence="13" type="ORF">FVW59_14465</name>
</gene>
<sequence>MNITIFGSGYVGLVQAAIFADVGHKVVCMDIDAARVDRLREADVPFFEPGLANLIRNGLDSGLLSFTTDTKAAVQASDYLFICVGTPPTSDGAADMSQVMDVASAIARYMASRKVVITKSTVPVGTTDTVLAHIKRALHDQGRDIPVEAASNPEFLKEGSAVADCQSPDRIVIGTRSPTVLEQMRRMYQAFNRNREKIMAMDPPSAEMTKLTANAMLATKISFMNEMANIAEAVGADIEDVRRGIGADPRIGYQFIYPGCGYGGSCFPKDVRALKYLAGQHDHRAEILTAVHDTNQRQKNKLAERVMARLGYDLTGKTIALWGLSFKPNTDDMREAPSRYVLEGIWSCGGRVKAFDPQAGQACLALYGERDDLVITEHKEDALEGADALVICTEWKAFWSPDFEQVKSLLKQPLIFDGRNLYNPAYLEELGIEYYGIGRGRSLHAAA</sequence>
<organism evidence="13 14">
    <name type="scientific">Parahaliea aestuarii</name>
    <dbReference type="NCBI Taxonomy" id="1852021"/>
    <lineage>
        <taxon>Bacteria</taxon>
        <taxon>Pseudomonadati</taxon>
        <taxon>Pseudomonadota</taxon>
        <taxon>Gammaproteobacteria</taxon>
        <taxon>Cellvibrionales</taxon>
        <taxon>Halieaceae</taxon>
        <taxon>Parahaliea</taxon>
    </lineage>
</organism>
<evidence type="ECO:0000256" key="5">
    <source>
        <dbReference type="ARBA" id="ARBA00023002"/>
    </source>
</evidence>
<dbReference type="UniPathway" id="UPA00038">
    <property type="reaction ID" value="UER00491"/>
</dbReference>
<comment type="similarity">
    <text evidence="2 8">Belongs to the UDP-glucose/GDP-mannose dehydrogenase family.</text>
</comment>
<dbReference type="GO" id="GO:0051287">
    <property type="term" value="F:NAD binding"/>
    <property type="evidence" value="ECO:0007669"/>
    <property type="project" value="InterPro"/>
</dbReference>
<evidence type="ECO:0000256" key="3">
    <source>
        <dbReference type="ARBA" id="ARBA00012954"/>
    </source>
</evidence>
<dbReference type="Pfam" id="PF03721">
    <property type="entry name" value="UDPG_MGDP_dh_N"/>
    <property type="match status" value="1"/>
</dbReference>
<keyword evidence="5 8" id="KW-0560">Oxidoreductase</keyword>
<feature type="binding site" evidence="10">
    <location>
        <begin position="255"/>
        <end position="259"/>
    </location>
    <ligand>
        <name>substrate</name>
    </ligand>
</feature>
<keyword evidence="14" id="KW-1185">Reference proteome</keyword>
<reference evidence="13 14" key="1">
    <citation type="submission" date="2019-08" db="EMBL/GenBank/DDBJ databases">
        <title>Parahaliea maris sp. nov., isolated from the surface seawater.</title>
        <authorList>
            <person name="Liu Y."/>
        </authorList>
    </citation>
    <scope>NUCLEOTIDE SEQUENCE [LARGE SCALE GENOMIC DNA]</scope>
    <source>
        <strain evidence="13 14">S2-26</strain>
    </source>
</reference>
<comment type="caution">
    <text evidence="13">The sequence shown here is derived from an EMBL/GenBank/DDBJ whole genome shotgun (WGS) entry which is preliminary data.</text>
</comment>
<feature type="binding site" evidence="10">
    <location>
        <begin position="155"/>
        <end position="158"/>
    </location>
    <ligand>
        <name>substrate</name>
    </ligand>
</feature>
<feature type="binding site" evidence="10">
    <location>
        <position position="210"/>
    </location>
    <ligand>
        <name>substrate</name>
    </ligand>
</feature>
<evidence type="ECO:0000259" key="12">
    <source>
        <dbReference type="SMART" id="SM00984"/>
    </source>
</evidence>
<feature type="binding site" evidence="11">
    <location>
        <position position="35"/>
    </location>
    <ligand>
        <name>NAD(+)</name>
        <dbReference type="ChEBI" id="CHEBI:57540"/>
    </ligand>
</feature>
<feature type="binding site" evidence="11">
    <location>
        <position position="269"/>
    </location>
    <ligand>
        <name>NAD(+)</name>
        <dbReference type="ChEBI" id="CHEBI:57540"/>
    </ligand>
</feature>
<dbReference type="InterPro" id="IPR036291">
    <property type="entry name" value="NAD(P)-bd_dom_sf"/>
</dbReference>
<dbReference type="InterPro" id="IPR028357">
    <property type="entry name" value="UDPglc_DH_bac"/>
</dbReference>
<dbReference type="PIRSF" id="PIRSF500134">
    <property type="entry name" value="UDPglc_DH_bac"/>
    <property type="match status" value="1"/>
</dbReference>
<feature type="binding site" evidence="10">
    <location>
        <position position="263"/>
    </location>
    <ligand>
        <name>substrate</name>
    </ligand>
</feature>